<dbReference type="PANTHER" id="PTHR42928:SF5">
    <property type="entry name" value="BLR1237 PROTEIN"/>
    <property type="match status" value="1"/>
</dbReference>
<gene>
    <name evidence="2" type="ORF">QMY55_04655</name>
</gene>
<dbReference type="InterPro" id="IPR006311">
    <property type="entry name" value="TAT_signal"/>
</dbReference>
<dbReference type="Gene3D" id="3.40.190.10">
    <property type="entry name" value="Periplasmic binding protein-like II"/>
    <property type="match status" value="1"/>
</dbReference>
<dbReference type="Proteomes" id="UP001240697">
    <property type="component" value="Chromosome"/>
</dbReference>
<evidence type="ECO:0000313" key="3">
    <source>
        <dbReference type="Proteomes" id="UP001240697"/>
    </source>
</evidence>
<sequence>MFSALPASRRHFVRHSLTLALGAAALTGQITSQAQTTGDAVASWPSKPVRLVAAFAPGGAVDILARGVGEVLQRETRQPFVVENRTGAGGNIGSDNVAKSPADGYSILFGLDTTFTVNPLIYKSMPFKNSDLRPVMVFASQGMLVSVNPQTGIKTLEQFIARGKEKGLTLGSAGYGTPGHLAASILTHATGAKVNHVPYKGNAPATLAMLSGEVDGGVISSTAMLSHVAAGKITPLAVTTAKRNPLLPDVPSVDELGHKELQQEVLFAAWVPSSMPEPLVQKIQAGFEKAMKDGALRERMRINDMVYEGLTGDAAAKRIQALADRYRSLAQATGMKME</sequence>
<dbReference type="CDD" id="cd07012">
    <property type="entry name" value="PBP2_Bug_TTT"/>
    <property type="match status" value="1"/>
</dbReference>
<reference evidence="2 3" key="1">
    <citation type="submission" date="2023-05" db="EMBL/GenBank/DDBJ databases">
        <authorList>
            <person name="Yin Y."/>
            <person name="Lu Z."/>
        </authorList>
    </citation>
    <scope>NUCLEOTIDE SEQUENCE [LARGE SCALE GENOMIC DNA]</scope>
    <source>
        <strain evidence="2 3">ZM22</strain>
    </source>
</reference>
<dbReference type="EMBL" id="CP125947">
    <property type="protein sequence ID" value="WHS66434.1"/>
    <property type="molecule type" value="Genomic_DNA"/>
</dbReference>
<dbReference type="Pfam" id="PF03401">
    <property type="entry name" value="TctC"/>
    <property type="match status" value="1"/>
</dbReference>
<dbReference type="InterPro" id="IPR042100">
    <property type="entry name" value="Bug_dom1"/>
</dbReference>
<dbReference type="InterPro" id="IPR005064">
    <property type="entry name" value="BUG"/>
</dbReference>
<dbReference type="PROSITE" id="PS51318">
    <property type="entry name" value="TAT"/>
    <property type="match status" value="1"/>
</dbReference>
<comment type="similarity">
    <text evidence="1">Belongs to the UPF0065 (bug) family.</text>
</comment>
<evidence type="ECO:0000256" key="1">
    <source>
        <dbReference type="ARBA" id="ARBA00006987"/>
    </source>
</evidence>
<organism evidence="2 3">
    <name type="scientific">Comamonas resistens</name>
    <dbReference type="NCBI Taxonomy" id="3046670"/>
    <lineage>
        <taxon>Bacteria</taxon>
        <taxon>Pseudomonadati</taxon>
        <taxon>Pseudomonadota</taxon>
        <taxon>Betaproteobacteria</taxon>
        <taxon>Burkholderiales</taxon>
        <taxon>Comamonadaceae</taxon>
        <taxon>Comamonas</taxon>
    </lineage>
</organism>
<name>A0ABY8STP4_9BURK</name>
<accession>A0ABY8STP4</accession>
<keyword evidence="3" id="KW-1185">Reference proteome</keyword>
<dbReference type="PIRSF" id="PIRSF017082">
    <property type="entry name" value="YflP"/>
    <property type="match status" value="1"/>
</dbReference>
<dbReference type="SUPFAM" id="SSF53850">
    <property type="entry name" value="Periplasmic binding protein-like II"/>
    <property type="match status" value="1"/>
</dbReference>
<evidence type="ECO:0000313" key="2">
    <source>
        <dbReference type="EMBL" id="WHS66434.1"/>
    </source>
</evidence>
<dbReference type="Gene3D" id="3.40.190.150">
    <property type="entry name" value="Bordetella uptake gene, domain 1"/>
    <property type="match status" value="1"/>
</dbReference>
<protein>
    <submittedName>
        <fullName evidence="2">Tripartite tricarboxylate transporter substrate binding protein</fullName>
    </submittedName>
</protein>
<dbReference type="RefSeq" id="WP_283487510.1">
    <property type="nucleotide sequence ID" value="NZ_CP125947.1"/>
</dbReference>
<proteinExistence type="inferred from homology"/>
<dbReference type="PANTHER" id="PTHR42928">
    <property type="entry name" value="TRICARBOXYLATE-BINDING PROTEIN"/>
    <property type="match status" value="1"/>
</dbReference>